<dbReference type="AlphaFoldDB" id="A0A8S1EN03"/>
<dbReference type="Gene3D" id="3.40.390.10">
    <property type="entry name" value="Collagenase (Catalytic Domain)"/>
    <property type="match status" value="1"/>
</dbReference>
<dbReference type="Pfam" id="PF01431">
    <property type="entry name" value="Peptidase_M13"/>
    <property type="match status" value="1"/>
</dbReference>
<dbReference type="Proteomes" id="UP000494206">
    <property type="component" value="Unassembled WGS sequence"/>
</dbReference>
<feature type="domain" description="Peptidase M13 C-terminal" evidence="1">
    <location>
        <begin position="3"/>
        <end position="70"/>
    </location>
</feature>
<name>A0A8S1EN03_9PELO</name>
<protein>
    <recommendedName>
        <fullName evidence="1">Peptidase M13 C-terminal domain-containing protein</fullName>
    </recommendedName>
</protein>
<evidence type="ECO:0000259" key="1">
    <source>
        <dbReference type="Pfam" id="PF01431"/>
    </source>
</evidence>
<dbReference type="EMBL" id="CADEPM010000002">
    <property type="protein sequence ID" value="CAB3399185.1"/>
    <property type="molecule type" value="Genomic_DNA"/>
</dbReference>
<proteinExistence type="predicted"/>
<dbReference type="InterPro" id="IPR000718">
    <property type="entry name" value="Peptidase_M13"/>
</dbReference>
<dbReference type="SUPFAM" id="SSF55486">
    <property type="entry name" value="Metalloproteases ('zincins'), catalytic domain"/>
    <property type="match status" value="1"/>
</dbReference>
<reference evidence="2 3" key="1">
    <citation type="submission" date="2020-04" db="EMBL/GenBank/DDBJ databases">
        <authorList>
            <person name="Laetsch R D."/>
            <person name="Stevens L."/>
            <person name="Kumar S."/>
            <person name="Blaxter L. M."/>
        </authorList>
    </citation>
    <scope>NUCLEOTIDE SEQUENCE [LARGE SCALE GENOMIC DNA]</scope>
</reference>
<dbReference type="InterPro" id="IPR018497">
    <property type="entry name" value="Peptidase_M13_C"/>
</dbReference>
<dbReference type="InterPro" id="IPR024079">
    <property type="entry name" value="MetalloPept_cat_dom_sf"/>
</dbReference>
<evidence type="ECO:0000313" key="2">
    <source>
        <dbReference type="EMBL" id="CAB3399185.1"/>
    </source>
</evidence>
<dbReference type="GO" id="GO:0006508">
    <property type="term" value="P:proteolysis"/>
    <property type="evidence" value="ECO:0007669"/>
    <property type="project" value="InterPro"/>
</dbReference>
<sequence>MVEIDLTPEQLYFYSYSFSFCYGPYLYDFKYDSHPSLNIRGNIIVNLPEFNEAFNCPENSRMMKSQTEECIIFGPDAPQTKFLN</sequence>
<keyword evidence="3" id="KW-1185">Reference proteome</keyword>
<evidence type="ECO:0000313" key="3">
    <source>
        <dbReference type="Proteomes" id="UP000494206"/>
    </source>
</evidence>
<organism evidence="2 3">
    <name type="scientific">Caenorhabditis bovis</name>
    <dbReference type="NCBI Taxonomy" id="2654633"/>
    <lineage>
        <taxon>Eukaryota</taxon>
        <taxon>Metazoa</taxon>
        <taxon>Ecdysozoa</taxon>
        <taxon>Nematoda</taxon>
        <taxon>Chromadorea</taxon>
        <taxon>Rhabditida</taxon>
        <taxon>Rhabditina</taxon>
        <taxon>Rhabditomorpha</taxon>
        <taxon>Rhabditoidea</taxon>
        <taxon>Rhabditidae</taxon>
        <taxon>Peloderinae</taxon>
        <taxon>Caenorhabditis</taxon>
    </lineage>
</organism>
<dbReference type="GO" id="GO:0004222">
    <property type="term" value="F:metalloendopeptidase activity"/>
    <property type="evidence" value="ECO:0007669"/>
    <property type="project" value="InterPro"/>
</dbReference>
<dbReference type="PROSITE" id="PS51885">
    <property type="entry name" value="NEPRILYSIN"/>
    <property type="match status" value="1"/>
</dbReference>
<dbReference type="OrthoDB" id="5795773at2759"/>
<gene>
    <name evidence="2" type="ORF">CBOVIS_LOCUS2350</name>
</gene>
<accession>A0A8S1EN03</accession>
<comment type="caution">
    <text evidence="2">The sequence shown here is derived from an EMBL/GenBank/DDBJ whole genome shotgun (WGS) entry which is preliminary data.</text>
</comment>